<protein>
    <submittedName>
        <fullName evidence="2">ABC-type transport system involved in multi-copper enzyme maturation permease subunit</fullName>
    </submittedName>
</protein>
<feature type="transmembrane region" description="Helical" evidence="1">
    <location>
        <begin position="41"/>
        <end position="60"/>
    </location>
</feature>
<feature type="transmembrane region" description="Helical" evidence="1">
    <location>
        <begin position="128"/>
        <end position="147"/>
    </location>
</feature>
<sequence length="229" mass="24685">MTWVAWRQIRAVSFGLAAVTVGFTALAFLERTEEMGGMTRSLSIYLSLFVGALLGAPLLAQEFEHGTHRMAWTQGVTRIRWLAERYFVALVVALAATAAVHAVTIVVAEGASPLVLPPPLDGLGTAGAVPYARVVWMVSLGMLAGALTRRTIGAVAVTAVGWMATQFVLDTGLPRWVPRTWREDFWALQLSTATALAALSVLALIGTLLTLGLLHRTPRRRPALLERTS</sequence>
<dbReference type="Proteomes" id="UP000638648">
    <property type="component" value="Unassembled WGS sequence"/>
</dbReference>
<feature type="transmembrane region" description="Helical" evidence="1">
    <location>
        <begin position="154"/>
        <end position="173"/>
    </location>
</feature>
<feature type="transmembrane region" description="Helical" evidence="1">
    <location>
        <begin position="193"/>
        <end position="214"/>
    </location>
</feature>
<feature type="transmembrane region" description="Helical" evidence="1">
    <location>
        <begin position="12"/>
        <end position="29"/>
    </location>
</feature>
<accession>A0A927MVJ1</accession>
<keyword evidence="1" id="KW-1133">Transmembrane helix</keyword>
<name>A0A927MVJ1_9ACTN</name>
<gene>
    <name evidence="2" type="ORF">HEB94_003920</name>
</gene>
<evidence type="ECO:0000256" key="1">
    <source>
        <dbReference type="SAM" id="Phobius"/>
    </source>
</evidence>
<reference evidence="2" key="1">
    <citation type="submission" date="2020-10" db="EMBL/GenBank/DDBJ databases">
        <title>Sequencing the genomes of 1000 actinobacteria strains.</title>
        <authorList>
            <person name="Klenk H.-P."/>
        </authorList>
    </citation>
    <scope>NUCLEOTIDE SEQUENCE</scope>
    <source>
        <strain evidence="2">DSM 45354</strain>
    </source>
</reference>
<organism evidence="2 3">
    <name type="scientific">Actinopolymorpha pittospori</name>
    <dbReference type="NCBI Taxonomy" id="648752"/>
    <lineage>
        <taxon>Bacteria</taxon>
        <taxon>Bacillati</taxon>
        <taxon>Actinomycetota</taxon>
        <taxon>Actinomycetes</taxon>
        <taxon>Propionibacteriales</taxon>
        <taxon>Actinopolymorphaceae</taxon>
        <taxon>Actinopolymorpha</taxon>
    </lineage>
</organism>
<keyword evidence="1" id="KW-0812">Transmembrane</keyword>
<dbReference type="AlphaFoldDB" id="A0A927MVJ1"/>
<comment type="caution">
    <text evidence="2">The sequence shown here is derived from an EMBL/GenBank/DDBJ whole genome shotgun (WGS) entry which is preliminary data.</text>
</comment>
<keyword evidence="1" id="KW-0472">Membrane</keyword>
<evidence type="ECO:0000313" key="3">
    <source>
        <dbReference type="Proteomes" id="UP000638648"/>
    </source>
</evidence>
<proteinExistence type="predicted"/>
<evidence type="ECO:0000313" key="2">
    <source>
        <dbReference type="EMBL" id="MBE1607072.1"/>
    </source>
</evidence>
<feature type="transmembrane region" description="Helical" evidence="1">
    <location>
        <begin position="86"/>
        <end position="108"/>
    </location>
</feature>
<dbReference type="RefSeq" id="WP_192751076.1">
    <property type="nucleotide sequence ID" value="NZ_BAABJL010000151.1"/>
</dbReference>
<dbReference type="EMBL" id="JADBEM010000001">
    <property type="protein sequence ID" value="MBE1607072.1"/>
    <property type="molecule type" value="Genomic_DNA"/>
</dbReference>
<keyword evidence="3" id="KW-1185">Reference proteome</keyword>